<proteinExistence type="predicted"/>
<dbReference type="Proteomes" id="UP000518605">
    <property type="component" value="Unassembled WGS sequence"/>
</dbReference>
<evidence type="ECO:0000313" key="3">
    <source>
        <dbReference type="Proteomes" id="UP000518605"/>
    </source>
</evidence>
<keyword evidence="2" id="KW-0489">Methyltransferase</keyword>
<dbReference type="GO" id="GO:0008757">
    <property type="term" value="F:S-adenosylmethionine-dependent methyltransferase activity"/>
    <property type="evidence" value="ECO:0007669"/>
    <property type="project" value="InterPro"/>
</dbReference>
<dbReference type="AlphaFoldDB" id="A0A7W5C5G5"/>
<protein>
    <submittedName>
        <fullName evidence="2">2-polyprenyl-3-methyl-5-hydroxy-6-metoxy-1, 4-benzoquinol methylase</fullName>
    </submittedName>
</protein>
<keyword evidence="3" id="KW-1185">Reference proteome</keyword>
<evidence type="ECO:0000259" key="1">
    <source>
        <dbReference type="Pfam" id="PF08241"/>
    </source>
</evidence>
<dbReference type="Gene3D" id="3.40.50.150">
    <property type="entry name" value="Vaccinia Virus protein VP39"/>
    <property type="match status" value="1"/>
</dbReference>
<reference evidence="2 3" key="1">
    <citation type="submission" date="2020-08" db="EMBL/GenBank/DDBJ databases">
        <title>Genomic Encyclopedia of Type Strains, Phase III (KMG-III): the genomes of soil and plant-associated and newly described type strains.</title>
        <authorList>
            <person name="Whitman W."/>
        </authorList>
    </citation>
    <scope>NUCLEOTIDE SEQUENCE [LARGE SCALE GENOMIC DNA]</scope>
    <source>
        <strain evidence="2 3">CECT 8234</strain>
    </source>
</reference>
<dbReference type="InterPro" id="IPR029063">
    <property type="entry name" value="SAM-dependent_MTases_sf"/>
</dbReference>
<dbReference type="GO" id="GO:0032259">
    <property type="term" value="P:methylation"/>
    <property type="evidence" value="ECO:0007669"/>
    <property type="project" value="UniProtKB-KW"/>
</dbReference>
<accession>A0A7W5C5G5</accession>
<sequence>MSATDESLLKEARFFSANDPTSNSFIYPLPPTWWSRPYEYEWCRALASPGATVLDAACGISHPLKFFLGGHCKETYACDYDARITSWNTISEEIIQDVGAEALKLIHEHQGWSKVSYSQASITALPYERDFFDIIFCVSVLEHLSPVDQELSLKEFARTVKPGGKVALTFDYPTVNLEHLKRSVEAAGLSFANAFDLAPQADALHSEIWGKLYCFRALLTKP</sequence>
<gene>
    <name evidence="2" type="ORF">FHS16_001310</name>
</gene>
<comment type="caution">
    <text evidence="2">The sequence shown here is derived from an EMBL/GenBank/DDBJ whole genome shotgun (WGS) entry which is preliminary data.</text>
</comment>
<dbReference type="InterPro" id="IPR013216">
    <property type="entry name" value="Methyltransf_11"/>
</dbReference>
<organism evidence="2 3">
    <name type="scientific">Paenibacillus endophyticus</name>
    <dbReference type="NCBI Taxonomy" id="1294268"/>
    <lineage>
        <taxon>Bacteria</taxon>
        <taxon>Bacillati</taxon>
        <taxon>Bacillota</taxon>
        <taxon>Bacilli</taxon>
        <taxon>Bacillales</taxon>
        <taxon>Paenibacillaceae</taxon>
        <taxon>Paenibacillus</taxon>
    </lineage>
</organism>
<name>A0A7W5C5G5_9BACL</name>
<evidence type="ECO:0000313" key="2">
    <source>
        <dbReference type="EMBL" id="MBB3151267.1"/>
    </source>
</evidence>
<feature type="domain" description="Methyltransferase type 11" evidence="1">
    <location>
        <begin position="97"/>
        <end position="167"/>
    </location>
</feature>
<keyword evidence="2" id="KW-0808">Transferase</keyword>
<dbReference type="EMBL" id="JACHXW010000003">
    <property type="protein sequence ID" value="MBB3151267.1"/>
    <property type="molecule type" value="Genomic_DNA"/>
</dbReference>
<dbReference type="CDD" id="cd02440">
    <property type="entry name" value="AdoMet_MTases"/>
    <property type="match status" value="1"/>
</dbReference>
<dbReference type="RefSeq" id="WP_183560070.1">
    <property type="nucleotide sequence ID" value="NZ_CBCSLB010000002.1"/>
</dbReference>
<dbReference type="Pfam" id="PF08241">
    <property type="entry name" value="Methyltransf_11"/>
    <property type="match status" value="1"/>
</dbReference>
<dbReference type="SUPFAM" id="SSF53335">
    <property type="entry name" value="S-adenosyl-L-methionine-dependent methyltransferases"/>
    <property type="match status" value="1"/>
</dbReference>